<sequence>MSVLVVVTIAAPATIMGITAAPACILLPPFPFAGFPFDPPLCAPLEPPP</sequence>
<evidence type="ECO:0000313" key="1">
    <source>
        <dbReference type="EMBL" id="MBX56321.1"/>
    </source>
</evidence>
<reference evidence="1" key="1">
    <citation type="submission" date="2018-02" db="EMBL/GenBank/DDBJ databases">
        <title>Rhizophora mucronata_Transcriptome.</title>
        <authorList>
            <person name="Meera S.P."/>
            <person name="Sreeshan A."/>
            <person name="Augustine A."/>
        </authorList>
    </citation>
    <scope>NUCLEOTIDE SEQUENCE</scope>
    <source>
        <tissue evidence="1">Leaf</tissue>
    </source>
</reference>
<dbReference type="EMBL" id="GGEC01075837">
    <property type="protein sequence ID" value="MBX56321.1"/>
    <property type="molecule type" value="Transcribed_RNA"/>
</dbReference>
<proteinExistence type="predicted"/>
<dbReference type="AlphaFoldDB" id="A0A2P2PNR6"/>
<name>A0A2P2PNR6_RHIMU</name>
<organism evidence="1">
    <name type="scientific">Rhizophora mucronata</name>
    <name type="common">Asiatic mangrove</name>
    <dbReference type="NCBI Taxonomy" id="61149"/>
    <lineage>
        <taxon>Eukaryota</taxon>
        <taxon>Viridiplantae</taxon>
        <taxon>Streptophyta</taxon>
        <taxon>Embryophyta</taxon>
        <taxon>Tracheophyta</taxon>
        <taxon>Spermatophyta</taxon>
        <taxon>Magnoliopsida</taxon>
        <taxon>eudicotyledons</taxon>
        <taxon>Gunneridae</taxon>
        <taxon>Pentapetalae</taxon>
        <taxon>rosids</taxon>
        <taxon>fabids</taxon>
        <taxon>Malpighiales</taxon>
        <taxon>Rhizophoraceae</taxon>
        <taxon>Rhizophora</taxon>
    </lineage>
</organism>
<accession>A0A2P2PNR6</accession>
<protein>
    <submittedName>
        <fullName evidence="1">Uncharacterized protein</fullName>
    </submittedName>
</protein>